<evidence type="ECO:0000256" key="3">
    <source>
        <dbReference type="ARBA" id="ARBA00022989"/>
    </source>
</evidence>
<organism evidence="6 7">
    <name type="scientific">Deinococcus lacus</name>
    <dbReference type="NCBI Taxonomy" id="392561"/>
    <lineage>
        <taxon>Bacteria</taxon>
        <taxon>Thermotogati</taxon>
        <taxon>Deinococcota</taxon>
        <taxon>Deinococci</taxon>
        <taxon>Deinococcales</taxon>
        <taxon>Deinococcaceae</taxon>
        <taxon>Deinococcus</taxon>
    </lineage>
</organism>
<accession>A0ABW1YCV9</accession>
<keyword evidence="3 5" id="KW-1133">Transmembrane helix</keyword>
<keyword evidence="4 5" id="KW-0472">Membrane</keyword>
<dbReference type="PRINTS" id="PR01840">
    <property type="entry name" value="TATCFAMILY"/>
</dbReference>
<comment type="subcellular location">
    <subcellularLocation>
        <location evidence="5">Cell membrane</location>
        <topology evidence="5">Multi-pass membrane protein</topology>
    </subcellularLocation>
    <subcellularLocation>
        <location evidence="1">Membrane</location>
        <topology evidence="1">Multi-pass membrane protein</topology>
    </subcellularLocation>
</comment>
<dbReference type="Pfam" id="PF00902">
    <property type="entry name" value="TatC"/>
    <property type="match status" value="1"/>
</dbReference>
<feature type="transmembrane region" description="Helical" evidence="5">
    <location>
        <begin position="24"/>
        <end position="41"/>
    </location>
</feature>
<protein>
    <recommendedName>
        <fullName evidence="5">Sec-independent protein translocase protein TatC</fullName>
    </recommendedName>
</protein>
<evidence type="ECO:0000256" key="4">
    <source>
        <dbReference type="ARBA" id="ARBA00023136"/>
    </source>
</evidence>
<feature type="transmembrane region" description="Helical" evidence="5">
    <location>
        <begin position="223"/>
        <end position="244"/>
    </location>
</feature>
<feature type="transmembrane region" description="Helical" evidence="5">
    <location>
        <begin position="81"/>
        <end position="102"/>
    </location>
</feature>
<keyword evidence="5" id="KW-1003">Cell membrane</keyword>
<dbReference type="HAMAP" id="MF_00902">
    <property type="entry name" value="TatC"/>
    <property type="match status" value="1"/>
</dbReference>
<keyword evidence="5" id="KW-0653">Protein transport</keyword>
<evidence type="ECO:0000313" key="6">
    <source>
        <dbReference type="EMBL" id="MFC6591282.1"/>
    </source>
</evidence>
<dbReference type="RefSeq" id="WP_380082285.1">
    <property type="nucleotide sequence ID" value="NZ_JBHSWD010000001.1"/>
</dbReference>
<feature type="transmembrane region" description="Helical" evidence="5">
    <location>
        <begin position="161"/>
        <end position="186"/>
    </location>
</feature>
<comment type="subunit">
    <text evidence="5">Forms a complex with TatA.</text>
</comment>
<evidence type="ECO:0000256" key="5">
    <source>
        <dbReference type="HAMAP-Rule" id="MF_00902"/>
    </source>
</evidence>
<dbReference type="PANTHER" id="PTHR30371:SF0">
    <property type="entry name" value="SEC-INDEPENDENT PROTEIN TRANSLOCASE PROTEIN TATC, CHLOROPLASTIC-RELATED"/>
    <property type="match status" value="1"/>
</dbReference>
<comment type="similarity">
    <text evidence="5">Belongs to the TatC family.</text>
</comment>
<dbReference type="InterPro" id="IPR002033">
    <property type="entry name" value="TatC"/>
</dbReference>
<name>A0ABW1YCV9_9DEIO</name>
<sequence>MTQPTEQLQSATLMEHLGELRQRLILSALFLAAGMAVAFYFRTDLIELIKGPLNASEQYREGHVKLISSKLTGQFLASLQLSLWAGLALALPFIMGQVWGFIAPGLYSHERRWAVPFILGAGVSFGAGVAFGYVFVLPAMVGFFLDFLAGEVIAMPDITDYIGMVVTFLAAFGLAFELPLLSVILTRIGLVNHVMLRSAWRYALVFILILAAVITPTPDPGTMLLVAVPLYALYELSIILSRVFRVQEQPSLEAVP</sequence>
<evidence type="ECO:0000256" key="2">
    <source>
        <dbReference type="ARBA" id="ARBA00022692"/>
    </source>
</evidence>
<dbReference type="NCBIfam" id="TIGR00945">
    <property type="entry name" value="tatC"/>
    <property type="match status" value="1"/>
</dbReference>
<reference evidence="7" key="1">
    <citation type="journal article" date="2019" name="Int. J. Syst. Evol. Microbiol.">
        <title>The Global Catalogue of Microorganisms (GCM) 10K type strain sequencing project: providing services to taxonomists for standard genome sequencing and annotation.</title>
        <authorList>
            <consortium name="The Broad Institute Genomics Platform"/>
            <consortium name="The Broad Institute Genome Sequencing Center for Infectious Disease"/>
            <person name="Wu L."/>
            <person name="Ma J."/>
        </authorList>
    </citation>
    <scope>NUCLEOTIDE SEQUENCE [LARGE SCALE GENOMIC DNA]</scope>
    <source>
        <strain evidence="7">CGMCC 1.15772</strain>
    </source>
</reference>
<evidence type="ECO:0000313" key="7">
    <source>
        <dbReference type="Proteomes" id="UP001596297"/>
    </source>
</evidence>
<keyword evidence="5" id="KW-0813">Transport</keyword>
<comment type="caution">
    <text evidence="6">The sequence shown here is derived from an EMBL/GenBank/DDBJ whole genome shotgun (WGS) entry which is preliminary data.</text>
</comment>
<keyword evidence="5" id="KW-0811">Translocation</keyword>
<dbReference type="Proteomes" id="UP001596297">
    <property type="component" value="Unassembled WGS sequence"/>
</dbReference>
<keyword evidence="7" id="KW-1185">Reference proteome</keyword>
<comment type="function">
    <text evidence="5">Part of the twin-arginine translocation (Tat) system that transports large folded proteins containing a characteristic twin-arginine motif in their signal peptide across membranes.</text>
</comment>
<keyword evidence="2 5" id="KW-0812">Transmembrane</keyword>
<feature type="transmembrane region" description="Helical" evidence="5">
    <location>
        <begin position="198"/>
        <end position="217"/>
    </location>
</feature>
<gene>
    <name evidence="5 6" type="primary">tatC</name>
    <name evidence="6" type="ORF">ACFP81_04090</name>
</gene>
<dbReference type="EMBL" id="JBHSWD010000001">
    <property type="protein sequence ID" value="MFC6591282.1"/>
    <property type="molecule type" value="Genomic_DNA"/>
</dbReference>
<evidence type="ECO:0000256" key="1">
    <source>
        <dbReference type="ARBA" id="ARBA00004141"/>
    </source>
</evidence>
<feature type="transmembrane region" description="Helical" evidence="5">
    <location>
        <begin position="114"/>
        <end position="141"/>
    </location>
</feature>
<proteinExistence type="inferred from homology"/>
<dbReference type="PANTHER" id="PTHR30371">
    <property type="entry name" value="SEC-INDEPENDENT PROTEIN TRANSLOCASE PROTEIN TATC"/>
    <property type="match status" value="1"/>
</dbReference>